<dbReference type="AlphaFoldDB" id="A0A814D883"/>
<dbReference type="Gene3D" id="2.60.120.330">
    <property type="entry name" value="B-lactam Antibiotic, Isopenicillin N Synthase, Chain"/>
    <property type="match status" value="1"/>
</dbReference>
<name>A0A814D883_9BILA</name>
<reference evidence="4" key="1">
    <citation type="submission" date="2021-02" db="EMBL/GenBank/DDBJ databases">
        <authorList>
            <person name="Nowell W R."/>
        </authorList>
    </citation>
    <scope>NUCLEOTIDE SEQUENCE</scope>
</reference>
<keyword evidence="1" id="KW-0479">Metal-binding</keyword>
<comment type="caution">
    <text evidence="4">The sequence shown here is derived from an EMBL/GenBank/DDBJ whole genome shotgun (WGS) entry which is preliminary data.</text>
</comment>
<comment type="similarity">
    <text evidence="1">Belongs to the iron/ascorbate-dependent oxidoreductase family.</text>
</comment>
<dbReference type="Pfam" id="PF03171">
    <property type="entry name" value="2OG-FeII_Oxy"/>
    <property type="match status" value="1"/>
</dbReference>
<dbReference type="InterPro" id="IPR026992">
    <property type="entry name" value="DIOX_N"/>
</dbReference>
<dbReference type="PANTHER" id="PTHR47990">
    <property type="entry name" value="2-OXOGLUTARATE (2OG) AND FE(II)-DEPENDENT OXYGENASE SUPERFAMILY PROTEIN-RELATED"/>
    <property type="match status" value="1"/>
</dbReference>
<feature type="domain" description="Fe2OG dioxygenase" evidence="3">
    <location>
        <begin position="173"/>
        <end position="279"/>
    </location>
</feature>
<gene>
    <name evidence="4" type="ORF">VCS650_LOCUS12105</name>
</gene>
<evidence type="ECO:0000256" key="1">
    <source>
        <dbReference type="RuleBase" id="RU003682"/>
    </source>
</evidence>
<dbReference type="InterPro" id="IPR050231">
    <property type="entry name" value="Iron_ascorbate_oxido_reductase"/>
</dbReference>
<sequence length="342" mass="38784">MSTCSELTQTVHNTSLPVIDYNLLVQKDSTELNKLFNVCKELGFFYLKLDDQLDPARIFTLAEKVFELPLDTKNEYAMDGKNGVYFGYKAKGSMYADKKGTPDTIEFWNISKDEIVIQEKTKFPQVILDAKNIVQEYMIKSHGIVIVILQILSMKLGLDAETLPNLHRFMQPSGDQLRLTKSTMHPVQTQDKSDVAFGVHTDFGSVTILFNRLGGLQVLASNGEWFNVQPLSGHAIVNLGDAMVKLTGGIMKSNIHRVVTPPGLNEIVDRYSIVYFSRPENDVPMKSLLSGEKDEQTDEHVFTAQEWISRRVKNFQTENYKNEETYEKSRGTENNREVNVST</sequence>
<dbReference type="Proteomes" id="UP000663891">
    <property type="component" value="Unassembled WGS sequence"/>
</dbReference>
<dbReference type="OrthoDB" id="288590at2759"/>
<keyword evidence="1" id="KW-0560">Oxidoreductase</keyword>
<evidence type="ECO:0000313" key="5">
    <source>
        <dbReference type="Proteomes" id="UP000663891"/>
    </source>
</evidence>
<dbReference type="PROSITE" id="PS51471">
    <property type="entry name" value="FE2OG_OXY"/>
    <property type="match status" value="1"/>
</dbReference>
<dbReference type="SUPFAM" id="SSF51197">
    <property type="entry name" value="Clavaminate synthase-like"/>
    <property type="match status" value="1"/>
</dbReference>
<dbReference type="GO" id="GO:0046872">
    <property type="term" value="F:metal ion binding"/>
    <property type="evidence" value="ECO:0007669"/>
    <property type="project" value="UniProtKB-KW"/>
</dbReference>
<dbReference type="InterPro" id="IPR005123">
    <property type="entry name" value="Oxoglu/Fe-dep_dioxygenase_dom"/>
</dbReference>
<protein>
    <recommendedName>
        <fullName evidence="3">Fe2OG dioxygenase domain-containing protein</fullName>
    </recommendedName>
</protein>
<evidence type="ECO:0000256" key="2">
    <source>
        <dbReference type="SAM" id="MobiDB-lite"/>
    </source>
</evidence>
<keyword evidence="1" id="KW-0408">Iron</keyword>
<evidence type="ECO:0000313" key="4">
    <source>
        <dbReference type="EMBL" id="CAF0951729.1"/>
    </source>
</evidence>
<dbReference type="GO" id="GO:0016491">
    <property type="term" value="F:oxidoreductase activity"/>
    <property type="evidence" value="ECO:0007669"/>
    <property type="project" value="UniProtKB-KW"/>
</dbReference>
<proteinExistence type="inferred from homology"/>
<dbReference type="EMBL" id="CAJNON010000092">
    <property type="protein sequence ID" value="CAF0951729.1"/>
    <property type="molecule type" value="Genomic_DNA"/>
</dbReference>
<feature type="region of interest" description="Disordered" evidence="2">
    <location>
        <begin position="323"/>
        <end position="342"/>
    </location>
</feature>
<accession>A0A814D883</accession>
<feature type="compositionally biased region" description="Basic and acidic residues" evidence="2">
    <location>
        <begin position="323"/>
        <end position="336"/>
    </location>
</feature>
<dbReference type="InterPro" id="IPR027443">
    <property type="entry name" value="IPNS-like_sf"/>
</dbReference>
<evidence type="ECO:0000259" key="3">
    <source>
        <dbReference type="PROSITE" id="PS51471"/>
    </source>
</evidence>
<organism evidence="4 5">
    <name type="scientific">Adineta steineri</name>
    <dbReference type="NCBI Taxonomy" id="433720"/>
    <lineage>
        <taxon>Eukaryota</taxon>
        <taxon>Metazoa</taxon>
        <taxon>Spiralia</taxon>
        <taxon>Gnathifera</taxon>
        <taxon>Rotifera</taxon>
        <taxon>Eurotatoria</taxon>
        <taxon>Bdelloidea</taxon>
        <taxon>Adinetida</taxon>
        <taxon>Adinetidae</taxon>
        <taxon>Adineta</taxon>
    </lineage>
</organism>
<dbReference type="InterPro" id="IPR044861">
    <property type="entry name" value="IPNS-like_FE2OG_OXY"/>
</dbReference>
<dbReference type="Pfam" id="PF14226">
    <property type="entry name" value="DIOX_N"/>
    <property type="match status" value="1"/>
</dbReference>